<organism evidence="2 3">
    <name type="scientific">Trifolium medium</name>
    <dbReference type="NCBI Taxonomy" id="97028"/>
    <lineage>
        <taxon>Eukaryota</taxon>
        <taxon>Viridiplantae</taxon>
        <taxon>Streptophyta</taxon>
        <taxon>Embryophyta</taxon>
        <taxon>Tracheophyta</taxon>
        <taxon>Spermatophyta</taxon>
        <taxon>Magnoliopsida</taxon>
        <taxon>eudicotyledons</taxon>
        <taxon>Gunneridae</taxon>
        <taxon>Pentapetalae</taxon>
        <taxon>rosids</taxon>
        <taxon>fabids</taxon>
        <taxon>Fabales</taxon>
        <taxon>Fabaceae</taxon>
        <taxon>Papilionoideae</taxon>
        <taxon>50 kb inversion clade</taxon>
        <taxon>NPAAA clade</taxon>
        <taxon>Hologalegina</taxon>
        <taxon>IRL clade</taxon>
        <taxon>Trifolieae</taxon>
        <taxon>Trifolium</taxon>
    </lineage>
</organism>
<sequence length="65" mass="7493">LPVCRRCEKYRPEKIECEDSSKHQQQNRSIKQIEQLIQKLSGEAKPKPSCYTGSMERKEGQGVTV</sequence>
<evidence type="ECO:0000256" key="1">
    <source>
        <dbReference type="SAM" id="MobiDB-lite"/>
    </source>
</evidence>
<dbReference type="EMBL" id="LXQA010259576">
    <property type="protein sequence ID" value="MCI38767.1"/>
    <property type="molecule type" value="Genomic_DNA"/>
</dbReference>
<feature type="compositionally biased region" description="Basic and acidic residues" evidence="1">
    <location>
        <begin position="55"/>
        <end position="65"/>
    </location>
</feature>
<keyword evidence="3" id="KW-1185">Reference proteome</keyword>
<protein>
    <submittedName>
        <fullName evidence="2">Uncharacterized protein</fullName>
    </submittedName>
</protein>
<evidence type="ECO:0000313" key="2">
    <source>
        <dbReference type="EMBL" id="MCI38767.1"/>
    </source>
</evidence>
<accession>A0A392RRE4</accession>
<feature type="region of interest" description="Disordered" evidence="1">
    <location>
        <begin position="42"/>
        <end position="65"/>
    </location>
</feature>
<proteinExistence type="predicted"/>
<name>A0A392RRE4_9FABA</name>
<comment type="caution">
    <text evidence="2">The sequence shown here is derived from an EMBL/GenBank/DDBJ whole genome shotgun (WGS) entry which is preliminary data.</text>
</comment>
<feature type="non-terminal residue" evidence="2">
    <location>
        <position position="1"/>
    </location>
</feature>
<evidence type="ECO:0000313" key="3">
    <source>
        <dbReference type="Proteomes" id="UP000265520"/>
    </source>
</evidence>
<dbReference type="AlphaFoldDB" id="A0A392RRE4"/>
<reference evidence="2 3" key="1">
    <citation type="journal article" date="2018" name="Front. Plant Sci.">
        <title>Red Clover (Trifolium pratense) and Zigzag Clover (T. medium) - A Picture of Genomic Similarities and Differences.</title>
        <authorList>
            <person name="Dluhosova J."/>
            <person name="Istvanek J."/>
            <person name="Nedelnik J."/>
            <person name="Repkova J."/>
        </authorList>
    </citation>
    <scope>NUCLEOTIDE SEQUENCE [LARGE SCALE GENOMIC DNA]</scope>
    <source>
        <strain evidence="3">cv. 10/8</strain>
        <tissue evidence="2">Leaf</tissue>
    </source>
</reference>
<dbReference type="Proteomes" id="UP000265520">
    <property type="component" value="Unassembled WGS sequence"/>
</dbReference>